<dbReference type="Gene3D" id="1.20.1250.20">
    <property type="entry name" value="MFS general substrate transporter like domains"/>
    <property type="match status" value="2"/>
</dbReference>
<evidence type="ECO:0000259" key="7">
    <source>
        <dbReference type="PROSITE" id="PS50850"/>
    </source>
</evidence>
<dbReference type="RefSeq" id="XP_062636707.1">
    <property type="nucleotide sequence ID" value="XM_062780845.1"/>
</dbReference>
<feature type="transmembrane region" description="Helical" evidence="6">
    <location>
        <begin position="253"/>
        <end position="275"/>
    </location>
</feature>
<evidence type="ECO:0000256" key="4">
    <source>
        <dbReference type="ARBA" id="ARBA00023136"/>
    </source>
</evidence>
<sequence>MSPTRPEAAEAAVPPVDDPGRLEAQPNTFGSSGSDNNTDDNIHPLALTTTLTNTNPGLAAIPAPNLASTPTPASNLNPNPKTKDQSVVINTNNNNNNNNGNHKTTTFGPRPPQFRTTLQEITFVFQATIATATSSFLQGASTIITASIARDLGMSQGELTWITASTALTAGAFQLGLGQAADLLGRKPVFLVGMGSFAAFSLLVAWAKTPLWMDVVCGLLGVSGAMVVPPAIGIMGAAYSVPSKRKNMAFSAFSAGNPLGFVLGCVVSGVATMVVDWRASYVLIGILWAVFAVLAWWGVPGGVEAYGEGVGLKERVRMFGRTFDFGGTAMTVLGTGLVTAGITLGPADGWNSPHIIAMLVLGVALLAGFVYWETVFPYPLMPPHIWKDRNFTFIILSCMPGYMAFISSLFWLSLLMQELQHLSAIELAVQLMPQAIAGLIYNVIAGSVLHRINNTLLLLLGSSTYVGANVLLSLMRPESRYWDFVFPALVLSVVGADFHFNVANMYVMQSLPSHQQALAGGIFNTLFRLAAAIALGITTAVFSSVSATPAGIADPMLPYTRAFQVGIAMSGASFLFLPFVRIGTQGHAGNGDQTEGSSGDEKGSGNGKRTGDGNGNQSEGEKGQSSNSSGDEGEKEVKTGEVVAGEKGKE</sequence>
<dbReference type="GO" id="GO:0022857">
    <property type="term" value="F:transmembrane transporter activity"/>
    <property type="evidence" value="ECO:0007669"/>
    <property type="project" value="InterPro"/>
</dbReference>
<protein>
    <submittedName>
        <fullName evidence="8">Major facilitator superfamily-domain-containing protein</fullName>
    </submittedName>
</protein>
<keyword evidence="4 6" id="KW-0472">Membrane</keyword>
<feature type="transmembrane region" description="Helical" evidence="6">
    <location>
        <begin position="189"/>
        <end position="207"/>
    </location>
</feature>
<dbReference type="Proteomes" id="UP001302676">
    <property type="component" value="Unassembled WGS sequence"/>
</dbReference>
<dbReference type="SUPFAM" id="SSF103473">
    <property type="entry name" value="MFS general substrate transporter"/>
    <property type="match status" value="2"/>
</dbReference>
<name>A0AAN6V2N9_9PEZI</name>
<feature type="transmembrane region" description="Helical" evidence="6">
    <location>
        <begin position="354"/>
        <end position="372"/>
    </location>
</feature>
<evidence type="ECO:0000313" key="9">
    <source>
        <dbReference type="Proteomes" id="UP001302676"/>
    </source>
</evidence>
<dbReference type="GeneID" id="87817458"/>
<dbReference type="PROSITE" id="PS50850">
    <property type="entry name" value="MFS"/>
    <property type="match status" value="1"/>
</dbReference>
<feature type="transmembrane region" description="Helical" evidence="6">
    <location>
        <begin position="562"/>
        <end position="580"/>
    </location>
</feature>
<feature type="transmembrane region" description="Helical" evidence="6">
    <location>
        <begin position="323"/>
        <end position="342"/>
    </location>
</feature>
<feature type="region of interest" description="Disordered" evidence="5">
    <location>
        <begin position="587"/>
        <end position="650"/>
    </location>
</feature>
<evidence type="ECO:0000256" key="1">
    <source>
        <dbReference type="ARBA" id="ARBA00004141"/>
    </source>
</evidence>
<dbReference type="PANTHER" id="PTHR42718:SF23">
    <property type="entry name" value="MAJOR FACILITATOR SUPERFAMILY (MFS) PROFILE DOMAIN-CONTAINING PROTEIN"/>
    <property type="match status" value="1"/>
</dbReference>
<feature type="compositionally biased region" description="Polar residues" evidence="5">
    <location>
        <begin position="25"/>
        <end position="36"/>
    </location>
</feature>
<feature type="transmembrane region" description="Helical" evidence="6">
    <location>
        <begin position="159"/>
        <end position="177"/>
    </location>
</feature>
<feature type="transmembrane region" description="Helical" evidence="6">
    <location>
        <begin position="393"/>
        <end position="412"/>
    </location>
</feature>
<dbReference type="PANTHER" id="PTHR42718">
    <property type="entry name" value="MAJOR FACILITATOR SUPERFAMILY MULTIDRUG TRANSPORTER MFSC"/>
    <property type="match status" value="1"/>
</dbReference>
<dbReference type="EMBL" id="MU853587">
    <property type="protein sequence ID" value="KAK4143336.1"/>
    <property type="molecule type" value="Genomic_DNA"/>
</dbReference>
<comment type="caution">
    <text evidence="8">The sequence shown here is derived from an EMBL/GenBank/DDBJ whole genome shotgun (WGS) entry which is preliminary data.</text>
</comment>
<dbReference type="Pfam" id="PF07690">
    <property type="entry name" value="MFS_1"/>
    <property type="match status" value="1"/>
</dbReference>
<organism evidence="8 9">
    <name type="scientific">Dichotomopilus funicola</name>
    <dbReference type="NCBI Taxonomy" id="1934379"/>
    <lineage>
        <taxon>Eukaryota</taxon>
        <taxon>Fungi</taxon>
        <taxon>Dikarya</taxon>
        <taxon>Ascomycota</taxon>
        <taxon>Pezizomycotina</taxon>
        <taxon>Sordariomycetes</taxon>
        <taxon>Sordariomycetidae</taxon>
        <taxon>Sordariales</taxon>
        <taxon>Chaetomiaceae</taxon>
        <taxon>Dichotomopilus</taxon>
    </lineage>
</organism>
<proteinExistence type="predicted"/>
<dbReference type="InterPro" id="IPR011701">
    <property type="entry name" value="MFS"/>
</dbReference>
<feature type="transmembrane region" description="Helical" evidence="6">
    <location>
        <begin position="521"/>
        <end position="542"/>
    </location>
</feature>
<dbReference type="PROSITE" id="PS00216">
    <property type="entry name" value="SUGAR_TRANSPORT_1"/>
    <property type="match status" value="1"/>
</dbReference>
<feature type="compositionally biased region" description="Basic and acidic residues" evidence="5">
    <location>
        <begin position="635"/>
        <end position="650"/>
    </location>
</feature>
<evidence type="ECO:0000256" key="2">
    <source>
        <dbReference type="ARBA" id="ARBA00022692"/>
    </source>
</evidence>
<feature type="domain" description="Major facilitator superfamily (MFS) profile" evidence="7">
    <location>
        <begin position="123"/>
        <end position="585"/>
    </location>
</feature>
<reference evidence="8" key="1">
    <citation type="journal article" date="2023" name="Mol. Phylogenet. Evol.">
        <title>Genome-scale phylogeny and comparative genomics of the fungal order Sordariales.</title>
        <authorList>
            <person name="Hensen N."/>
            <person name="Bonometti L."/>
            <person name="Westerberg I."/>
            <person name="Brannstrom I.O."/>
            <person name="Guillou S."/>
            <person name="Cros-Aarteil S."/>
            <person name="Calhoun S."/>
            <person name="Haridas S."/>
            <person name="Kuo A."/>
            <person name="Mondo S."/>
            <person name="Pangilinan J."/>
            <person name="Riley R."/>
            <person name="LaButti K."/>
            <person name="Andreopoulos B."/>
            <person name="Lipzen A."/>
            <person name="Chen C."/>
            <person name="Yan M."/>
            <person name="Daum C."/>
            <person name="Ng V."/>
            <person name="Clum A."/>
            <person name="Steindorff A."/>
            <person name="Ohm R.A."/>
            <person name="Martin F."/>
            <person name="Silar P."/>
            <person name="Natvig D.O."/>
            <person name="Lalanne C."/>
            <person name="Gautier V."/>
            <person name="Ament-Velasquez S.L."/>
            <person name="Kruys A."/>
            <person name="Hutchinson M.I."/>
            <person name="Powell A.J."/>
            <person name="Barry K."/>
            <person name="Miller A.N."/>
            <person name="Grigoriev I.V."/>
            <person name="Debuchy R."/>
            <person name="Gladieux P."/>
            <person name="Hiltunen Thoren M."/>
            <person name="Johannesson H."/>
        </authorList>
    </citation>
    <scope>NUCLEOTIDE SEQUENCE</scope>
    <source>
        <strain evidence="8">CBS 141.50</strain>
    </source>
</reference>
<dbReference type="InterPro" id="IPR020846">
    <property type="entry name" value="MFS_dom"/>
</dbReference>
<feature type="transmembrane region" description="Helical" evidence="6">
    <location>
        <begin position="281"/>
        <end position="303"/>
    </location>
</feature>
<keyword evidence="3 6" id="KW-1133">Transmembrane helix</keyword>
<evidence type="ECO:0000256" key="5">
    <source>
        <dbReference type="SAM" id="MobiDB-lite"/>
    </source>
</evidence>
<reference evidence="8" key="2">
    <citation type="submission" date="2023-05" db="EMBL/GenBank/DDBJ databases">
        <authorList>
            <consortium name="Lawrence Berkeley National Laboratory"/>
            <person name="Steindorff A."/>
            <person name="Hensen N."/>
            <person name="Bonometti L."/>
            <person name="Westerberg I."/>
            <person name="Brannstrom I.O."/>
            <person name="Guillou S."/>
            <person name="Cros-Aarteil S."/>
            <person name="Calhoun S."/>
            <person name="Haridas S."/>
            <person name="Kuo A."/>
            <person name="Mondo S."/>
            <person name="Pangilinan J."/>
            <person name="Riley R."/>
            <person name="Labutti K."/>
            <person name="Andreopoulos B."/>
            <person name="Lipzen A."/>
            <person name="Chen C."/>
            <person name="Yanf M."/>
            <person name="Daum C."/>
            <person name="Ng V."/>
            <person name="Clum A."/>
            <person name="Ohm R."/>
            <person name="Martin F."/>
            <person name="Silar P."/>
            <person name="Natvig D."/>
            <person name="Lalanne C."/>
            <person name="Gautier V."/>
            <person name="Ament-Velasquez S.L."/>
            <person name="Kruys A."/>
            <person name="Hutchinson M.I."/>
            <person name="Powell A.J."/>
            <person name="Barry K."/>
            <person name="Miller A.N."/>
            <person name="Grigoriev I.V."/>
            <person name="Debuchy R."/>
            <person name="Gladieux P."/>
            <person name="Thoren M.H."/>
            <person name="Johannesson H."/>
        </authorList>
    </citation>
    <scope>NUCLEOTIDE SEQUENCE</scope>
    <source>
        <strain evidence="8">CBS 141.50</strain>
    </source>
</reference>
<evidence type="ECO:0000256" key="6">
    <source>
        <dbReference type="SAM" id="Phobius"/>
    </source>
</evidence>
<accession>A0AAN6V2N9</accession>
<feature type="region of interest" description="Disordered" evidence="5">
    <location>
        <begin position="1"/>
        <end position="43"/>
    </location>
</feature>
<keyword evidence="9" id="KW-1185">Reference proteome</keyword>
<dbReference type="InterPro" id="IPR005829">
    <property type="entry name" value="Sugar_transporter_CS"/>
</dbReference>
<keyword evidence="2 6" id="KW-0812">Transmembrane</keyword>
<dbReference type="AlphaFoldDB" id="A0AAN6V2N9"/>
<comment type="subcellular location">
    <subcellularLocation>
        <location evidence="1">Membrane</location>
        <topology evidence="1">Multi-pass membrane protein</topology>
    </subcellularLocation>
</comment>
<dbReference type="GO" id="GO:0016020">
    <property type="term" value="C:membrane"/>
    <property type="evidence" value="ECO:0007669"/>
    <property type="project" value="UniProtKB-SubCell"/>
</dbReference>
<feature type="transmembrane region" description="Helical" evidence="6">
    <location>
        <begin position="219"/>
        <end position="241"/>
    </location>
</feature>
<feature type="compositionally biased region" description="Gly residues" evidence="5">
    <location>
        <begin position="604"/>
        <end position="614"/>
    </location>
</feature>
<feature type="transmembrane region" description="Helical" evidence="6">
    <location>
        <begin position="456"/>
        <end position="475"/>
    </location>
</feature>
<evidence type="ECO:0000256" key="3">
    <source>
        <dbReference type="ARBA" id="ARBA00022989"/>
    </source>
</evidence>
<feature type="transmembrane region" description="Helical" evidence="6">
    <location>
        <begin position="424"/>
        <end position="444"/>
    </location>
</feature>
<gene>
    <name evidence="8" type="ORF">C8A04DRAFT_28973</name>
</gene>
<evidence type="ECO:0000313" key="8">
    <source>
        <dbReference type="EMBL" id="KAK4143336.1"/>
    </source>
</evidence>
<feature type="transmembrane region" description="Helical" evidence="6">
    <location>
        <begin position="481"/>
        <end position="500"/>
    </location>
</feature>
<feature type="compositionally biased region" description="Polar residues" evidence="5">
    <location>
        <begin position="615"/>
        <end position="630"/>
    </location>
</feature>
<dbReference type="InterPro" id="IPR036259">
    <property type="entry name" value="MFS_trans_sf"/>
</dbReference>